<proteinExistence type="predicted"/>
<protein>
    <submittedName>
        <fullName evidence="1">RNA-directed DNA polymerase, eukaryota, reverse transcriptase zinc-binding domain protein</fullName>
    </submittedName>
</protein>
<dbReference type="GO" id="GO:0003964">
    <property type="term" value="F:RNA-directed DNA polymerase activity"/>
    <property type="evidence" value="ECO:0007669"/>
    <property type="project" value="UniProtKB-KW"/>
</dbReference>
<comment type="caution">
    <text evidence="1">The sequence shown here is derived from an EMBL/GenBank/DDBJ whole genome shotgun (WGS) entry which is preliminary data.</text>
</comment>
<dbReference type="EMBL" id="BQNB010012331">
    <property type="protein sequence ID" value="GJT02208.1"/>
    <property type="molecule type" value="Genomic_DNA"/>
</dbReference>
<dbReference type="InterPro" id="IPR021109">
    <property type="entry name" value="Peptidase_aspartic_dom_sf"/>
</dbReference>
<reference evidence="1" key="2">
    <citation type="submission" date="2022-01" db="EMBL/GenBank/DDBJ databases">
        <authorList>
            <person name="Yamashiro T."/>
            <person name="Shiraishi A."/>
            <person name="Satake H."/>
            <person name="Nakayama K."/>
        </authorList>
    </citation>
    <scope>NUCLEOTIDE SEQUENCE</scope>
</reference>
<dbReference type="Gene3D" id="2.40.70.10">
    <property type="entry name" value="Acid Proteases"/>
    <property type="match status" value="1"/>
</dbReference>
<gene>
    <name evidence="1" type="ORF">Tco_0823377</name>
</gene>
<organism evidence="1 2">
    <name type="scientific">Tanacetum coccineum</name>
    <dbReference type="NCBI Taxonomy" id="301880"/>
    <lineage>
        <taxon>Eukaryota</taxon>
        <taxon>Viridiplantae</taxon>
        <taxon>Streptophyta</taxon>
        <taxon>Embryophyta</taxon>
        <taxon>Tracheophyta</taxon>
        <taxon>Spermatophyta</taxon>
        <taxon>Magnoliopsida</taxon>
        <taxon>eudicotyledons</taxon>
        <taxon>Gunneridae</taxon>
        <taxon>Pentapetalae</taxon>
        <taxon>asterids</taxon>
        <taxon>campanulids</taxon>
        <taxon>Asterales</taxon>
        <taxon>Asteraceae</taxon>
        <taxon>Asteroideae</taxon>
        <taxon>Anthemideae</taxon>
        <taxon>Anthemidinae</taxon>
        <taxon>Tanacetum</taxon>
    </lineage>
</organism>
<evidence type="ECO:0000313" key="1">
    <source>
        <dbReference type="EMBL" id="GJT02208.1"/>
    </source>
</evidence>
<reference evidence="1" key="1">
    <citation type="journal article" date="2022" name="Int. J. Mol. Sci.">
        <title>Draft Genome of Tanacetum Coccineum: Genomic Comparison of Closely Related Tanacetum-Family Plants.</title>
        <authorList>
            <person name="Yamashiro T."/>
            <person name="Shiraishi A."/>
            <person name="Nakayama K."/>
            <person name="Satake H."/>
        </authorList>
    </citation>
    <scope>NUCLEOTIDE SEQUENCE</scope>
</reference>
<keyword evidence="1" id="KW-0695">RNA-directed DNA polymerase</keyword>
<keyword evidence="1" id="KW-0548">Nucleotidyltransferase</keyword>
<dbReference type="PANTHER" id="PTHR33067:SF9">
    <property type="entry name" value="RNA-DIRECTED DNA POLYMERASE"/>
    <property type="match status" value="1"/>
</dbReference>
<evidence type="ECO:0000313" key="2">
    <source>
        <dbReference type="Proteomes" id="UP001151760"/>
    </source>
</evidence>
<keyword evidence="2" id="KW-1185">Reference proteome</keyword>
<dbReference type="CDD" id="cd00303">
    <property type="entry name" value="retropepsin_like"/>
    <property type="match status" value="1"/>
</dbReference>
<dbReference type="Proteomes" id="UP001151760">
    <property type="component" value="Unassembled WGS sequence"/>
</dbReference>
<sequence>MKDLVANKLKTEEDYEIRMNPRFSAMLQNQLPSKEQDLGSFILHCSIEILDFNNALVDLGVSINIMSFSMYKRLGMGKLEPINMVIEMADNTKCTSKGIVKNLLVKIGKFIFPVDFVVLDMVEDIRIPIILGRPLLATTHGKESYEEVVYRMTEQGDPWKIEKIDEANMEQHLDLTPIRKPKAHWCKAISQEKESGHKYWAICDPYSNMCDVGDSPGDKKKRYWESRNDSERLDLTWEGLSLNDWMKIRFGYEDDDIEEILEDLEECREDKANAIIGAIHDKLNDGWFNETSEDKDDLEGILNYLEPKSYNGFIDLDDEAYNQRKCKLLGITYRKPSPVLIEKVEVIRYTIGPGETYIKIRVIGIDEMARTRNNVAAIRAGLMKEMAKDESG</sequence>
<accession>A0ABQ5AM41</accession>
<dbReference type="PANTHER" id="PTHR33067">
    <property type="entry name" value="RNA-DIRECTED DNA POLYMERASE-RELATED"/>
    <property type="match status" value="1"/>
</dbReference>
<keyword evidence="1" id="KW-0808">Transferase</keyword>
<name>A0ABQ5AM41_9ASTR</name>